<dbReference type="Proteomes" id="UP001497457">
    <property type="component" value="Chromosome 31b"/>
</dbReference>
<reference evidence="3" key="1">
    <citation type="submission" date="2024-06" db="EMBL/GenBank/DDBJ databases">
        <authorList>
            <person name="Ryan C."/>
        </authorList>
    </citation>
    <scope>NUCLEOTIDE SEQUENCE [LARGE SCALE GENOMIC DNA]</scope>
</reference>
<keyword evidence="3" id="KW-1185">Reference proteome</keyword>
<organism evidence="2 3">
    <name type="scientific">Urochloa decumbens</name>
    <dbReference type="NCBI Taxonomy" id="240449"/>
    <lineage>
        <taxon>Eukaryota</taxon>
        <taxon>Viridiplantae</taxon>
        <taxon>Streptophyta</taxon>
        <taxon>Embryophyta</taxon>
        <taxon>Tracheophyta</taxon>
        <taxon>Spermatophyta</taxon>
        <taxon>Magnoliopsida</taxon>
        <taxon>Liliopsida</taxon>
        <taxon>Poales</taxon>
        <taxon>Poaceae</taxon>
        <taxon>PACMAD clade</taxon>
        <taxon>Panicoideae</taxon>
        <taxon>Panicodae</taxon>
        <taxon>Paniceae</taxon>
        <taxon>Melinidinae</taxon>
        <taxon>Urochloa</taxon>
    </lineage>
</organism>
<evidence type="ECO:0000313" key="3">
    <source>
        <dbReference type="Proteomes" id="UP001497457"/>
    </source>
</evidence>
<gene>
    <name evidence="2" type="ORF">URODEC1_LOCUS81055</name>
</gene>
<evidence type="ECO:0000256" key="1">
    <source>
        <dbReference type="SAM" id="MobiDB-lite"/>
    </source>
</evidence>
<reference evidence="2 3" key="2">
    <citation type="submission" date="2024-10" db="EMBL/GenBank/DDBJ databases">
        <authorList>
            <person name="Ryan C."/>
        </authorList>
    </citation>
    <scope>NUCLEOTIDE SEQUENCE [LARGE SCALE GENOMIC DNA]</scope>
</reference>
<protein>
    <submittedName>
        <fullName evidence="2">Uncharacterized protein</fullName>
    </submittedName>
</protein>
<feature type="region of interest" description="Disordered" evidence="1">
    <location>
        <begin position="114"/>
        <end position="133"/>
    </location>
</feature>
<sequence length="176" mass="19504">MSQVPMGMVKPSGLDTGHTGLGAARELFWMDLEEHFVQHYLPYARHSMAVASHHLWDEDHHVPGSHLHDPGSHHHVPGSRHHVPGIHHHVPGSRAGDTQVAHRPGDVALDLHGPDNVHHGPGVDHHHGHPVEEPSHVLPHVVEFAQVAVRNLVQMPLKTLQKFLQSHQYQFSSSAP</sequence>
<name>A0ABC9D2Q4_9POAL</name>
<accession>A0ABC9D2Q4</accession>
<evidence type="ECO:0000313" key="2">
    <source>
        <dbReference type="EMBL" id="CAL5030538.1"/>
    </source>
</evidence>
<dbReference type="AlphaFoldDB" id="A0ABC9D2Q4"/>
<dbReference type="EMBL" id="OZ075141">
    <property type="protein sequence ID" value="CAL5030538.1"/>
    <property type="molecule type" value="Genomic_DNA"/>
</dbReference>
<proteinExistence type="predicted"/>